<evidence type="ECO:0000256" key="1">
    <source>
        <dbReference type="SAM" id="Phobius"/>
    </source>
</evidence>
<name>A0A1I4BLZ6_9EURY</name>
<dbReference type="RefSeq" id="WP_089865559.1">
    <property type="nucleotide sequence ID" value="NZ_FOTC01000001.1"/>
</dbReference>
<dbReference type="EMBL" id="FOTC01000001">
    <property type="protein sequence ID" value="SFK69400.1"/>
    <property type="molecule type" value="Genomic_DNA"/>
</dbReference>
<organism evidence="3 4">
    <name type="scientific">Halogranum rubrum</name>
    <dbReference type="NCBI Taxonomy" id="553466"/>
    <lineage>
        <taxon>Archaea</taxon>
        <taxon>Methanobacteriati</taxon>
        <taxon>Methanobacteriota</taxon>
        <taxon>Stenosarchaea group</taxon>
        <taxon>Halobacteria</taxon>
        <taxon>Halobacteriales</taxon>
        <taxon>Haloferacaceae</taxon>
    </lineage>
</organism>
<dbReference type="InterPro" id="IPR003362">
    <property type="entry name" value="Bact_transf"/>
</dbReference>
<keyword evidence="1" id="KW-0472">Membrane</keyword>
<keyword evidence="3" id="KW-0808">Transferase</keyword>
<dbReference type="Pfam" id="PF02397">
    <property type="entry name" value="Bac_transf"/>
    <property type="match status" value="1"/>
</dbReference>
<keyword evidence="1" id="KW-1133">Transmembrane helix</keyword>
<feature type="transmembrane region" description="Helical" evidence="1">
    <location>
        <begin position="291"/>
        <end position="312"/>
    </location>
</feature>
<accession>A0A1I4BLZ6</accession>
<protein>
    <submittedName>
        <fullName evidence="3">Sugar transferase involved in LPS biosynthesis (Colanic, teichoic acid)</fullName>
    </submittedName>
</protein>
<feature type="domain" description="Bacterial sugar transferase" evidence="2">
    <location>
        <begin position="286"/>
        <end position="464"/>
    </location>
</feature>
<reference evidence="4" key="1">
    <citation type="submission" date="2016-10" db="EMBL/GenBank/DDBJ databases">
        <authorList>
            <person name="Varghese N."/>
            <person name="Submissions S."/>
        </authorList>
    </citation>
    <scope>NUCLEOTIDE SEQUENCE [LARGE SCALE GENOMIC DNA]</scope>
    <source>
        <strain evidence="4">CGMCC 1.7738</strain>
    </source>
</reference>
<keyword evidence="1" id="KW-0812">Transmembrane</keyword>
<dbReference type="Proteomes" id="UP000199607">
    <property type="component" value="Unassembled WGS sequence"/>
</dbReference>
<evidence type="ECO:0000313" key="3">
    <source>
        <dbReference type="EMBL" id="SFK69400.1"/>
    </source>
</evidence>
<dbReference type="PANTHER" id="PTHR30576">
    <property type="entry name" value="COLANIC BIOSYNTHESIS UDP-GLUCOSE LIPID CARRIER TRANSFERASE"/>
    <property type="match status" value="1"/>
</dbReference>
<dbReference type="PANTHER" id="PTHR30576:SF0">
    <property type="entry name" value="UNDECAPRENYL-PHOSPHATE N-ACETYLGALACTOSAMINYL 1-PHOSPHATE TRANSFERASE-RELATED"/>
    <property type="match status" value="1"/>
</dbReference>
<dbReference type="AlphaFoldDB" id="A0A1I4BLZ6"/>
<dbReference type="STRING" id="553466.SAMN04487950_0623"/>
<gene>
    <name evidence="3" type="ORF">SAMN04487950_0623</name>
</gene>
<evidence type="ECO:0000259" key="2">
    <source>
        <dbReference type="Pfam" id="PF02397"/>
    </source>
</evidence>
<proteinExistence type="predicted"/>
<feature type="transmembrane region" description="Helical" evidence="1">
    <location>
        <begin position="57"/>
        <end position="74"/>
    </location>
</feature>
<sequence>MFSGGTYRAVSALGAVMLIVLSVLVGNLEVVQSAPTVIVPIFNRLPKTVLSGRDLRIAILVSVAIMLVSLWPMFKPRPRRLLDTIMLTQRRVLSGGLALATVGYFDYTYRLPRSTLVLTVATLLFVLPLWFVLISHKPGNQEKRGVIIGDDPTQMDAILNEVHTEIIGYVSPPSPFDVRYDPVKTRPLTTDGSGILSDQIDNLPHRGGLSRLEDILVDYDVDTAYFALRSTDRGEFFGALKTCHEHGVTAKAHRNHIDSVLIDADNGQDIVEVNLEPWDWQDYALKRTFDVTFAAVGLLLTAPLLALIAIAIKLDSPGPVLYSQERTAELGGTFQIYKFRSMLPESESVSPVDDKSNNRITRVGRVLRRTHFDEIPQLWSIFTGKMSVVGPRAAWIDEEPLLEKEAEMWRKRWFVKPGLTGLAQINKVSSTKPTEKLRYDLAYIRRQSPWLDLKIVIRQLWLVLLDVVAMLKRKLIN</sequence>
<dbReference type="GO" id="GO:0016780">
    <property type="term" value="F:phosphotransferase activity, for other substituted phosphate groups"/>
    <property type="evidence" value="ECO:0007669"/>
    <property type="project" value="TreeGrafter"/>
</dbReference>
<evidence type="ECO:0000313" key="4">
    <source>
        <dbReference type="Proteomes" id="UP000199607"/>
    </source>
</evidence>
<feature type="transmembrane region" description="Helical" evidence="1">
    <location>
        <begin position="115"/>
        <end position="134"/>
    </location>
</feature>
<feature type="transmembrane region" description="Helical" evidence="1">
    <location>
        <begin position="92"/>
        <end position="109"/>
    </location>
</feature>
<keyword evidence="4" id="KW-1185">Reference proteome</keyword>